<dbReference type="EMBL" id="WHUG01000004">
    <property type="protein sequence ID" value="MQA39049.1"/>
    <property type="molecule type" value="Genomic_DNA"/>
</dbReference>
<proteinExistence type="predicted"/>
<protein>
    <submittedName>
        <fullName evidence="1">Uncharacterized protein</fullName>
    </submittedName>
</protein>
<reference evidence="1 2" key="1">
    <citation type="submission" date="2019-10" db="EMBL/GenBank/DDBJ databases">
        <title>Two novel species isolated from a subtropical stream in China.</title>
        <authorList>
            <person name="Lu H."/>
        </authorList>
    </citation>
    <scope>NUCLEOTIDE SEQUENCE [LARGE SCALE GENOMIC DNA]</scope>
    <source>
        <strain evidence="1 2">FT29W</strain>
    </source>
</reference>
<evidence type="ECO:0000313" key="1">
    <source>
        <dbReference type="EMBL" id="MQA39049.1"/>
    </source>
</evidence>
<name>A0A6A7N1V5_9BURK</name>
<accession>A0A6A7N1V5</accession>
<organism evidence="1 2">
    <name type="scientific">Rugamonas aquatica</name>
    <dbReference type="NCBI Taxonomy" id="2743357"/>
    <lineage>
        <taxon>Bacteria</taxon>
        <taxon>Pseudomonadati</taxon>
        <taxon>Pseudomonadota</taxon>
        <taxon>Betaproteobacteria</taxon>
        <taxon>Burkholderiales</taxon>
        <taxon>Oxalobacteraceae</taxon>
        <taxon>Telluria group</taxon>
        <taxon>Rugamonas</taxon>
    </lineage>
</organism>
<evidence type="ECO:0000313" key="2">
    <source>
        <dbReference type="Proteomes" id="UP000440498"/>
    </source>
</evidence>
<sequence length="181" mass="20431">MERLFAEFELLYGSRLADLWRGTDVRGVKENWRSKLAGLSVGEVRRGVAACLARPWPPTLPEFLQLCRPPADAESMFAEAQCQVSRRAFGDDHWPCKALYWAAVEFTFADLRSLAWQNARARWTRILTAKLAHEHELADVPRPVPALPAPGQALTDVHTARMRLQEIKALLKNNPTNTSNT</sequence>
<comment type="caution">
    <text evidence="1">The sequence shown here is derived from an EMBL/GenBank/DDBJ whole genome shotgun (WGS) entry which is preliminary data.</text>
</comment>
<keyword evidence="2" id="KW-1185">Reference proteome</keyword>
<dbReference type="AlphaFoldDB" id="A0A6A7N1V5"/>
<dbReference type="RefSeq" id="WP_328595802.1">
    <property type="nucleotide sequence ID" value="NZ_WHUG01000004.1"/>
</dbReference>
<gene>
    <name evidence="1" type="ORF">GEV02_12870</name>
</gene>
<dbReference type="Proteomes" id="UP000440498">
    <property type="component" value="Unassembled WGS sequence"/>
</dbReference>